<name>A0AC60QWR4_IXOPE</name>
<organism evidence="1 2">
    <name type="scientific">Ixodes persulcatus</name>
    <name type="common">Taiga tick</name>
    <dbReference type="NCBI Taxonomy" id="34615"/>
    <lineage>
        <taxon>Eukaryota</taxon>
        <taxon>Metazoa</taxon>
        <taxon>Ecdysozoa</taxon>
        <taxon>Arthropoda</taxon>
        <taxon>Chelicerata</taxon>
        <taxon>Arachnida</taxon>
        <taxon>Acari</taxon>
        <taxon>Parasitiformes</taxon>
        <taxon>Ixodida</taxon>
        <taxon>Ixodoidea</taxon>
        <taxon>Ixodidae</taxon>
        <taxon>Ixodinae</taxon>
        <taxon>Ixodes</taxon>
    </lineage>
</organism>
<evidence type="ECO:0000313" key="1">
    <source>
        <dbReference type="EMBL" id="KAG0443464.1"/>
    </source>
</evidence>
<accession>A0AC60QWR4</accession>
<evidence type="ECO:0000313" key="2">
    <source>
        <dbReference type="Proteomes" id="UP000805193"/>
    </source>
</evidence>
<comment type="caution">
    <text evidence="1">The sequence shown here is derived from an EMBL/GenBank/DDBJ whole genome shotgun (WGS) entry which is preliminary data.</text>
</comment>
<dbReference type="EMBL" id="JABSTQ010003379">
    <property type="protein sequence ID" value="KAG0443464.1"/>
    <property type="molecule type" value="Genomic_DNA"/>
</dbReference>
<keyword evidence="2" id="KW-1185">Reference proteome</keyword>
<protein>
    <submittedName>
        <fullName evidence="1">Uncharacterized protein</fullName>
    </submittedName>
</protein>
<reference evidence="1 2" key="1">
    <citation type="journal article" date="2020" name="Cell">
        <title>Large-Scale Comparative Analyses of Tick Genomes Elucidate Their Genetic Diversity and Vector Capacities.</title>
        <authorList>
            <consortium name="Tick Genome and Microbiome Consortium (TIGMIC)"/>
            <person name="Jia N."/>
            <person name="Wang J."/>
            <person name="Shi W."/>
            <person name="Du L."/>
            <person name="Sun Y."/>
            <person name="Zhan W."/>
            <person name="Jiang J.F."/>
            <person name="Wang Q."/>
            <person name="Zhang B."/>
            <person name="Ji P."/>
            <person name="Bell-Sakyi L."/>
            <person name="Cui X.M."/>
            <person name="Yuan T.T."/>
            <person name="Jiang B.G."/>
            <person name="Yang W.F."/>
            <person name="Lam T.T."/>
            <person name="Chang Q.C."/>
            <person name="Ding S.J."/>
            <person name="Wang X.J."/>
            <person name="Zhu J.G."/>
            <person name="Ruan X.D."/>
            <person name="Zhao L."/>
            <person name="Wei J.T."/>
            <person name="Ye R.Z."/>
            <person name="Que T.C."/>
            <person name="Du C.H."/>
            <person name="Zhou Y.H."/>
            <person name="Cheng J.X."/>
            <person name="Dai P.F."/>
            <person name="Guo W.B."/>
            <person name="Han X.H."/>
            <person name="Huang E.J."/>
            <person name="Li L.F."/>
            <person name="Wei W."/>
            <person name="Gao Y.C."/>
            <person name="Liu J.Z."/>
            <person name="Shao H.Z."/>
            <person name="Wang X."/>
            <person name="Wang C.C."/>
            <person name="Yang T.C."/>
            <person name="Huo Q.B."/>
            <person name="Li W."/>
            <person name="Chen H.Y."/>
            <person name="Chen S.E."/>
            <person name="Zhou L.G."/>
            <person name="Ni X.B."/>
            <person name="Tian J.H."/>
            <person name="Sheng Y."/>
            <person name="Liu T."/>
            <person name="Pan Y.S."/>
            <person name="Xia L.Y."/>
            <person name="Li J."/>
            <person name="Zhao F."/>
            <person name="Cao W.C."/>
        </authorList>
    </citation>
    <scope>NUCLEOTIDE SEQUENCE [LARGE SCALE GENOMIC DNA]</scope>
    <source>
        <strain evidence="1">Iper-2018</strain>
    </source>
</reference>
<sequence length="588" mass="66528">MVLAFKPQLKQLSHDAKASTVLVVWNKTIYHVKSRKGHRKAGALHPAHRHRSSALCCLFQMLPSCSTLWSWIEVLMLSMNHEVQPCDDFYEFVCGGLKKFGHFGHALRHHVRLGYKKMLQAFFTAPIPRSNQTAKLKLGALFISCSRTSETGVDQIKSLKTFLRDRALVFPEPQPTSMADMKGILVDLSFNYGLPLPASLALYRDLSDARRPAFYLSLEDYWAGWKSDDTEFLMALNKHLSKESQMTPNDVYYQLDPVFELLDKVERRKPGTLKRFRLLVAAFVIWLFAPATSLSLHRALLDALSRRTSPTSEALRSCGHSLGWIMPNALWRTTADDLWEEGTYPYLKDVLENTRKTFRDVVSRTVLRNSSWTRPVIHQSWKALKFIFGTAKNVPSWSELNVEHGFIPDIDVTANFLTTYTTALGARVTWHAGAFARPGDVMNAPFPVNLEASRLWSMGILKAVAVKRLLTTPPIFSPKFPRAWNYGTLGLAVGTLLTSWIYDYSWHSVMLRQVDRAAESTLQRGSGKLSAKQLFFVATWSLLCMTGASEVLKEACRVPLRQSAQFAEAFSCPYGAAMNPHRKCRLDS</sequence>
<proteinExistence type="predicted"/>
<gene>
    <name evidence="1" type="ORF">HPB47_014886</name>
</gene>
<dbReference type="Proteomes" id="UP000805193">
    <property type="component" value="Unassembled WGS sequence"/>
</dbReference>